<dbReference type="eggNOG" id="arCOG12770">
    <property type="taxonomic scope" value="Archaea"/>
</dbReference>
<evidence type="ECO:0000256" key="2">
    <source>
        <dbReference type="SAM" id="Phobius"/>
    </source>
</evidence>
<dbReference type="EMBL" id="CP000852">
    <property type="protein sequence ID" value="ABW01377.1"/>
    <property type="molecule type" value="Genomic_DNA"/>
</dbReference>
<evidence type="ECO:0000313" key="4">
    <source>
        <dbReference type="Proteomes" id="UP000001137"/>
    </source>
</evidence>
<evidence type="ECO:0008006" key="5">
    <source>
        <dbReference type="Google" id="ProtNLM"/>
    </source>
</evidence>
<dbReference type="HOGENOM" id="CLU_961736_0_0_2"/>
<feature type="region of interest" description="Disordered" evidence="1">
    <location>
        <begin position="104"/>
        <end position="124"/>
    </location>
</feature>
<dbReference type="STRING" id="397948.Cmaq_0533"/>
<name>A8MC71_CALMQ</name>
<proteinExistence type="predicted"/>
<feature type="compositionally biased region" description="Polar residues" evidence="1">
    <location>
        <begin position="104"/>
        <end position="123"/>
    </location>
</feature>
<dbReference type="AlphaFoldDB" id="A8MC71"/>
<protein>
    <recommendedName>
        <fullName evidence="5">DUF4129 domain-containing protein</fullName>
    </recommendedName>
</protein>
<gene>
    <name evidence="3" type="ordered locus">Cmaq_0533</name>
</gene>
<keyword evidence="2" id="KW-0812">Transmembrane</keyword>
<organism evidence="3 4">
    <name type="scientific">Caldivirga maquilingensis (strain ATCC 700844 / DSM 13496 / JCM 10307 / IC-167)</name>
    <dbReference type="NCBI Taxonomy" id="397948"/>
    <lineage>
        <taxon>Archaea</taxon>
        <taxon>Thermoproteota</taxon>
        <taxon>Thermoprotei</taxon>
        <taxon>Thermoproteales</taxon>
        <taxon>Thermoproteaceae</taxon>
        <taxon>Caldivirga</taxon>
    </lineage>
</organism>
<feature type="transmembrane region" description="Helical" evidence="2">
    <location>
        <begin position="184"/>
        <end position="202"/>
    </location>
</feature>
<keyword evidence="2" id="KW-0472">Membrane</keyword>
<keyword evidence="2" id="KW-1133">Transmembrane helix</keyword>
<keyword evidence="4" id="KW-1185">Reference proteome</keyword>
<reference evidence="3 4" key="1">
    <citation type="submission" date="2007-10" db="EMBL/GenBank/DDBJ databases">
        <title>Complete sequence of Caldivirga maquilingensis IC-167.</title>
        <authorList>
            <consortium name="US DOE Joint Genome Institute"/>
            <person name="Copeland A."/>
            <person name="Lucas S."/>
            <person name="Lapidus A."/>
            <person name="Barry K."/>
            <person name="Glavina del Rio T."/>
            <person name="Dalin E."/>
            <person name="Tice H."/>
            <person name="Pitluck S."/>
            <person name="Saunders E."/>
            <person name="Brettin T."/>
            <person name="Bruce D."/>
            <person name="Detter J.C."/>
            <person name="Han C."/>
            <person name="Schmutz J."/>
            <person name="Larimer F."/>
            <person name="Land M."/>
            <person name="Hauser L."/>
            <person name="Kyrpides N."/>
            <person name="Ivanova N."/>
            <person name="Biddle J.F."/>
            <person name="Zhang Z."/>
            <person name="Fitz-Gibbon S.T."/>
            <person name="Lowe T.M."/>
            <person name="Saltikov C."/>
            <person name="House C.H."/>
            <person name="Richardson P."/>
        </authorList>
    </citation>
    <scope>NUCLEOTIDE SEQUENCE [LARGE SCALE GENOMIC DNA]</scope>
    <source>
        <strain evidence="4">ATCC 700844 / DSM 13496 / JCM 10307 / IC-167</strain>
    </source>
</reference>
<sequence>MPQNETSVVLTPLNYSLIKLIPLSVKYNGSMGVLILTEPTASSLINEAQAYSTINFTQAVEFSGFLILNNKPYLAYGVIEVEHEAVNLTKLIVYISLASPLKPTQQPASPQANQSLPSGSLNETSEELVNPLNPINPYLGNTTMIGHFLPPGANRYGGEPYLNASVTVTTTVSGVVNEFASPELIVLIALALISIILIVLTISELSTNEDCAVNGMRRVVNRLNKFLQIYKPDLTRSELLKYISYYTSDRELVLNVISTYERHVYAGEPINCREYNKAVKALIKMIRRM</sequence>
<evidence type="ECO:0000313" key="3">
    <source>
        <dbReference type="EMBL" id="ABW01377.1"/>
    </source>
</evidence>
<dbReference type="Proteomes" id="UP000001137">
    <property type="component" value="Chromosome"/>
</dbReference>
<evidence type="ECO:0000256" key="1">
    <source>
        <dbReference type="SAM" id="MobiDB-lite"/>
    </source>
</evidence>
<dbReference type="KEGG" id="cma:Cmaq_0533"/>
<accession>A8MC71</accession>